<dbReference type="AlphaFoldDB" id="K3W8J4"/>
<dbReference type="VEuPathDB" id="FungiDB:PYU1_G001285"/>
<dbReference type="EMBL" id="GL376626">
    <property type="status" value="NOT_ANNOTATED_CDS"/>
    <property type="molecule type" value="Genomic_DNA"/>
</dbReference>
<accession>K3W8J4</accession>
<organism evidence="2 3">
    <name type="scientific">Globisporangium ultimum (strain ATCC 200006 / CBS 805.95 / DAOM BR144)</name>
    <name type="common">Pythium ultimum</name>
    <dbReference type="NCBI Taxonomy" id="431595"/>
    <lineage>
        <taxon>Eukaryota</taxon>
        <taxon>Sar</taxon>
        <taxon>Stramenopiles</taxon>
        <taxon>Oomycota</taxon>
        <taxon>Peronosporomycetes</taxon>
        <taxon>Pythiales</taxon>
        <taxon>Pythiaceae</taxon>
        <taxon>Globisporangium</taxon>
    </lineage>
</organism>
<evidence type="ECO:0000256" key="1">
    <source>
        <dbReference type="SAM" id="Phobius"/>
    </source>
</evidence>
<dbReference type="EnsemblProtists" id="PYU1_T001285">
    <property type="protein sequence ID" value="PYU1_T001285"/>
    <property type="gene ID" value="PYU1_G001285"/>
</dbReference>
<protein>
    <recommendedName>
        <fullName evidence="4">Transmembrane protein</fullName>
    </recommendedName>
</protein>
<dbReference type="eggNOG" id="ENOG502SIAN">
    <property type="taxonomic scope" value="Eukaryota"/>
</dbReference>
<name>K3W8J4_GLOUD</name>
<dbReference type="Proteomes" id="UP000019132">
    <property type="component" value="Unassembled WGS sequence"/>
</dbReference>
<feature type="transmembrane region" description="Helical" evidence="1">
    <location>
        <begin position="342"/>
        <end position="368"/>
    </location>
</feature>
<dbReference type="OMA" id="RRRISQW"/>
<keyword evidence="1" id="KW-1133">Transmembrane helix</keyword>
<feature type="transmembrane region" description="Helical" evidence="1">
    <location>
        <begin position="36"/>
        <end position="55"/>
    </location>
</feature>
<reference evidence="2" key="3">
    <citation type="submission" date="2015-02" db="UniProtKB">
        <authorList>
            <consortium name="EnsemblProtists"/>
        </authorList>
    </citation>
    <scope>IDENTIFICATION</scope>
    <source>
        <strain evidence="2">DAOM BR144</strain>
    </source>
</reference>
<reference evidence="3" key="2">
    <citation type="submission" date="2010-04" db="EMBL/GenBank/DDBJ databases">
        <authorList>
            <person name="Buell R."/>
            <person name="Hamilton J."/>
            <person name="Hostetler J."/>
        </authorList>
    </citation>
    <scope>NUCLEOTIDE SEQUENCE [LARGE SCALE GENOMIC DNA]</scope>
    <source>
        <strain evidence="3">DAOM:BR144</strain>
    </source>
</reference>
<feature type="transmembrane region" description="Helical" evidence="1">
    <location>
        <begin position="431"/>
        <end position="451"/>
    </location>
</feature>
<dbReference type="HOGENOM" id="CLU_014069_1_0_1"/>
<reference evidence="3" key="1">
    <citation type="journal article" date="2010" name="Genome Biol.">
        <title>Genome sequence of the necrotrophic plant pathogen Pythium ultimum reveals original pathogenicity mechanisms and effector repertoire.</title>
        <authorList>
            <person name="Levesque C.A."/>
            <person name="Brouwer H."/>
            <person name="Cano L."/>
            <person name="Hamilton J.P."/>
            <person name="Holt C."/>
            <person name="Huitema E."/>
            <person name="Raffaele S."/>
            <person name="Robideau G.P."/>
            <person name="Thines M."/>
            <person name="Win J."/>
            <person name="Zerillo M.M."/>
            <person name="Beakes G.W."/>
            <person name="Boore J.L."/>
            <person name="Busam D."/>
            <person name="Dumas B."/>
            <person name="Ferriera S."/>
            <person name="Fuerstenberg S.I."/>
            <person name="Gachon C.M."/>
            <person name="Gaulin E."/>
            <person name="Govers F."/>
            <person name="Grenville-Briggs L."/>
            <person name="Horner N."/>
            <person name="Hostetler J."/>
            <person name="Jiang R.H."/>
            <person name="Johnson J."/>
            <person name="Krajaejun T."/>
            <person name="Lin H."/>
            <person name="Meijer H.J."/>
            <person name="Moore B."/>
            <person name="Morris P."/>
            <person name="Phuntmart V."/>
            <person name="Puiu D."/>
            <person name="Shetty J."/>
            <person name="Stajich J.E."/>
            <person name="Tripathy S."/>
            <person name="Wawra S."/>
            <person name="van West P."/>
            <person name="Whitty B.R."/>
            <person name="Coutinho P.M."/>
            <person name="Henrissat B."/>
            <person name="Martin F."/>
            <person name="Thomas P.D."/>
            <person name="Tyler B.M."/>
            <person name="De Vries R.P."/>
            <person name="Kamoun S."/>
            <person name="Yandell M."/>
            <person name="Tisserat N."/>
            <person name="Buell C.R."/>
        </authorList>
    </citation>
    <scope>NUCLEOTIDE SEQUENCE</scope>
    <source>
        <strain evidence="3">DAOM:BR144</strain>
    </source>
</reference>
<sequence length="479" mass="53300">MAASRSSVHASFSPATGTFTKLKLHHSKKGLTAMKVVHLLHRTGILVAAIVYFVFCVKATKLTIEILRGKDNPVMSPPPSDVSLLRTALGTSATTVRDTPLHRTVVHDDGTPAGGTLYLEKSGASFKACARMSPLATEIVADGFQRSIYDAIVLGAGYNLTFLAPDSIELIVPIVDCSSIAVVEEYVSSTRMTYLVRDRRTSADVSILTVDLYNQEYFIKAQKEHGPAGVAIVSLVKDLQPTTAVDYHFLVALEYPYEEPEFDVYTFLQVDDEGMWSLQHIPKDPKKELPFVLTTAFRTGFFLKSETRQSTVSNEVPILAQTPLDAITRADSASKTVQYDSWAWVHLVQLLFGLNLLLNLLILLTVVFHNLRAGKFWIGDAFVPISSTTTIRGAIVLVTWGVSGFWSFYELAYHDTYEILGISTTHAYDDIVRADLMCLYLMICGLMGTVFRERVDPLLTMICFEIGFESRRRISQWFP</sequence>
<evidence type="ECO:0008006" key="4">
    <source>
        <dbReference type="Google" id="ProtNLM"/>
    </source>
</evidence>
<evidence type="ECO:0000313" key="2">
    <source>
        <dbReference type="EnsemblProtists" id="PYU1_T001285"/>
    </source>
</evidence>
<feature type="transmembrane region" description="Helical" evidence="1">
    <location>
        <begin position="389"/>
        <end position="409"/>
    </location>
</feature>
<evidence type="ECO:0000313" key="3">
    <source>
        <dbReference type="Proteomes" id="UP000019132"/>
    </source>
</evidence>
<keyword evidence="3" id="KW-1185">Reference proteome</keyword>
<dbReference type="InParanoid" id="K3W8J4"/>
<proteinExistence type="predicted"/>
<keyword evidence="1" id="KW-0812">Transmembrane</keyword>
<keyword evidence="1" id="KW-0472">Membrane</keyword>